<keyword evidence="1" id="KW-0472">Membrane</keyword>
<evidence type="ECO:0000313" key="2">
    <source>
        <dbReference type="EMBL" id="KAF9069743.1"/>
    </source>
</evidence>
<gene>
    <name evidence="2" type="ORF">BDP27DRAFT_672400</name>
</gene>
<proteinExistence type="predicted"/>
<keyword evidence="3" id="KW-1185">Reference proteome</keyword>
<evidence type="ECO:0000313" key="3">
    <source>
        <dbReference type="Proteomes" id="UP000772434"/>
    </source>
</evidence>
<keyword evidence="1" id="KW-0812">Transmembrane</keyword>
<feature type="transmembrane region" description="Helical" evidence="1">
    <location>
        <begin position="23"/>
        <end position="40"/>
    </location>
</feature>
<comment type="caution">
    <text evidence="2">The sequence shown here is derived from an EMBL/GenBank/DDBJ whole genome shotgun (WGS) entry which is preliminary data.</text>
</comment>
<sequence>MLNMNENSHYLFDVQFKGSVECILFHCIFYLWLLVVLSMMRRHKMKITPPRPLNPLEYMMLLHSPGYSGAISLLG</sequence>
<reference evidence="2" key="1">
    <citation type="submission" date="2020-11" db="EMBL/GenBank/DDBJ databases">
        <authorList>
            <consortium name="DOE Joint Genome Institute"/>
            <person name="Ahrendt S."/>
            <person name="Riley R."/>
            <person name="Andreopoulos W."/>
            <person name="Labutti K."/>
            <person name="Pangilinan J."/>
            <person name="Ruiz-Duenas F.J."/>
            <person name="Barrasa J.M."/>
            <person name="Sanchez-Garcia M."/>
            <person name="Camarero S."/>
            <person name="Miyauchi S."/>
            <person name="Serrano A."/>
            <person name="Linde D."/>
            <person name="Babiker R."/>
            <person name="Drula E."/>
            <person name="Ayuso-Fernandez I."/>
            <person name="Pacheco R."/>
            <person name="Padilla G."/>
            <person name="Ferreira P."/>
            <person name="Barriuso J."/>
            <person name="Kellner H."/>
            <person name="Castanera R."/>
            <person name="Alfaro M."/>
            <person name="Ramirez L."/>
            <person name="Pisabarro A.G."/>
            <person name="Kuo A."/>
            <person name="Tritt A."/>
            <person name="Lipzen A."/>
            <person name="He G."/>
            <person name="Yan M."/>
            <person name="Ng V."/>
            <person name="Cullen D."/>
            <person name="Martin F."/>
            <person name="Rosso M.-N."/>
            <person name="Henrissat B."/>
            <person name="Hibbett D."/>
            <person name="Martinez A.T."/>
            <person name="Grigoriev I.V."/>
        </authorList>
    </citation>
    <scope>NUCLEOTIDE SEQUENCE</scope>
    <source>
        <strain evidence="2">AH 40177</strain>
    </source>
</reference>
<organism evidence="2 3">
    <name type="scientific">Rhodocollybia butyracea</name>
    <dbReference type="NCBI Taxonomy" id="206335"/>
    <lineage>
        <taxon>Eukaryota</taxon>
        <taxon>Fungi</taxon>
        <taxon>Dikarya</taxon>
        <taxon>Basidiomycota</taxon>
        <taxon>Agaricomycotina</taxon>
        <taxon>Agaricomycetes</taxon>
        <taxon>Agaricomycetidae</taxon>
        <taxon>Agaricales</taxon>
        <taxon>Marasmiineae</taxon>
        <taxon>Omphalotaceae</taxon>
        <taxon>Rhodocollybia</taxon>
    </lineage>
</organism>
<evidence type="ECO:0000256" key="1">
    <source>
        <dbReference type="SAM" id="Phobius"/>
    </source>
</evidence>
<dbReference type="AlphaFoldDB" id="A0A9P5PTI1"/>
<accession>A0A9P5PTI1</accession>
<protein>
    <submittedName>
        <fullName evidence="2">Uncharacterized protein</fullName>
    </submittedName>
</protein>
<keyword evidence="1" id="KW-1133">Transmembrane helix</keyword>
<dbReference type="EMBL" id="JADNRY010000047">
    <property type="protein sequence ID" value="KAF9069743.1"/>
    <property type="molecule type" value="Genomic_DNA"/>
</dbReference>
<name>A0A9P5PTI1_9AGAR</name>
<dbReference type="Proteomes" id="UP000772434">
    <property type="component" value="Unassembled WGS sequence"/>
</dbReference>